<sequence length="90" mass="9807">MESEHGVLRRALQRLGDSSGGGEIRRGNGQDLDDDGEIWRGVGRSGRRGEGRTGSGSFEGAREETDISRYRRAPSSRERGPASKCTGPRF</sequence>
<evidence type="ECO:0000256" key="1">
    <source>
        <dbReference type="SAM" id="MobiDB-lite"/>
    </source>
</evidence>
<proteinExistence type="predicted"/>
<name>A0A0Q3QWT5_BRADI</name>
<organism evidence="2">
    <name type="scientific">Brachypodium distachyon</name>
    <name type="common">Purple false brome</name>
    <name type="synonym">Trachynia distachya</name>
    <dbReference type="NCBI Taxonomy" id="15368"/>
    <lineage>
        <taxon>Eukaryota</taxon>
        <taxon>Viridiplantae</taxon>
        <taxon>Streptophyta</taxon>
        <taxon>Embryophyta</taxon>
        <taxon>Tracheophyta</taxon>
        <taxon>Spermatophyta</taxon>
        <taxon>Magnoliopsida</taxon>
        <taxon>Liliopsida</taxon>
        <taxon>Poales</taxon>
        <taxon>Poaceae</taxon>
        <taxon>BOP clade</taxon>
        <taxon>Pooideae</taxon>
        <taxon>Stipodae</taxon>
        <taxon>Brachypodieae</taxon>
        <taxon>Brachypodium</taxon>
    </lineage>
</organism>
<evidence type="ECO:0000313" key="3">
    <source>
        <dbReference type="EnsemblPlants" id="KQK05650"/>
    </source>
</evidence>
<evidence type="ECO:0000313" key="4">
    <source>
        <dbReference type="Proteomes" id="UP000008810"/>
    </source>
</evidence>
<reference evidence="3" key="3">
    <citation type="submission" date="2018-08" db="UniProtKB">
        <authorList>
            <consortium name="EnsemblPlants"/>
        </authorList>
    </citation>
    <scope>IDENTIFICATION</scope>
    <source>
        <strain evidence="3">cv. Bd21</strain>
    </source>
</reference>
<dbReference type="Proteomes" id="UP000008810">
    <property type="component" value="Chromosome 2"/>
</dbReference>
<feature type="region of interest" description="Disordered" evidence="1">
    <location>
        <begin position="1"/>
        <end position="90"/>
    </location>
</feature>
<dbReference type="InParanoid" id="A0A0Q3QWT5"/>
<dbReference type="EMBL" id="CM000881">
    <property type="protein sequence ID" value="KQK05650.1"/>
    <property type="molecule type" value="Genomic_DNA"/>
</dbReference>
<dbReference type="EnsemblPlants" id="KQK05650">
    <property type="protein sequence ID" value="KQK05650"/>
    <property type="gene ID" value="BRADI_2g21413v3"/>
</dbReference>
<evidence type="ECO:0000313" key="2">
    <source>
        <dbReference type="EMBL" id="KQK05650.1"/>
    </source>
</evidence>
<dbReference type="AlphaFoldDB" id="A0A0Q3QWT5"/>
<feature type="compositionally biased region" description="Basic and acidic residues" evidence="1">
    <location>
        <begin position="60"/>
        <end position="81"/>
    </location>
</feature>
<accession>A0A0Q3QWT5</accession>
<reference evidence="2 3" key="1">
    <citation type="journal article" date="2010" name="Nature">
        <title>Genome sequencing and analysis of the model grass Brachypodium distachyon.</title>
        <authorList>
            <consortium name="International Brachypodium Initiative"/>
        </authorList>
    </citation>
    <scope>NUCLEOTIDE SEQUENCE [LARGE SCALE GENOMIC DNA]</scope>
    <source>
        <strain evidence="2 3">Bd21</strain>
    </source>
</reference>
<gene>
    <name evidence="2" type="ORF">BRADI_2g21413v3</name>
</gene>
<dbReference type="Gramene" id="KQK05650">
    <property type="protein sequence ID" value="KQK05650"/>
    <property type="gene ID" value="BRADI_2g21413v3"/>
</dbReference>
<keyword evidence="4" id="KW-1185">Reference proteome</keyword>
<protein>
    <submittedName>
        <fullName evidence="2 3">Uncharacterized protein</fullName>
    </submittedName>
</protein>
<reference evidence="2" key="2">
    <citation type="submission" date="2017-06" db="EMBL/GenBank/DDBJ databases">
        <title>WGS assembly of Brachypodium distachyon.</title>
        <authorList>
            <consortium name="The International Brachypodium Initiative"/>
            <person name="Lucas S."/>
            <person name="Harmon-Smith M."/>
            <person name="Lail K."/>
            <person name="Tice H."/>
            <person name="Grimwood J."/>
            <person name="Bruce D."/>
            <person name="Barry K."/>
            <person name="Shu S."/>
            <person name="Lindquist E."/>
            <person name="Wang M."/>
            <person name="Pitluck S."/>
            <person name="Vogel J.P."/>
            <person name="Garvin D.F."/>
            <person name="Mockler T.C."/>
            <person name="Schmutz J."/>
            <person name="Rokhsar D."/>
            <person name="Bevan M.W."/>
        </authorList>
    </citation>
    <scope>NUCLEOTIDE SEQUENCE</scope>
    <source>
        <strain evidence="2">Bd21</strain>
    </source>
</reference>